<gene>
    <name evidence="2" type="primary">Dixdc1</name>
    <name evidence="2" type="ORF">TNCT_410261</name>
</gene>
<sequence>MTSSSWQEWTARLRAYVGWLNSQLRKEEGGVRRVSDLRNDLRDGVILSHLVASLGNTCNDIVPGIITNPRTEAQAKENVDRLFRFLIRKGVPIHSLTPKEICDGDLKAIMRLVHAVASHYKPDTVLNPPRPIQRKDGTKQVKKSCKVSPLQISSNLTPQRLNSKSEPSSLNEEFRMSESFIEQLLQDVRHAKKQLLLLQETVSYIRNFYCRN</sequence>
<dbReference type="InterPro" id="IPR036872">
    <property type="entry name" value="CH_dom_sf"/>
</dbReference>
<evidence type="ECO:0000313" key="3">
    <source>
        <dbReference type="Proteomes" id="UP000887116"/>
    </source>
</evidence>
<dbReference type="AlphaFoldDB" id="A0A8X6I3F7"/>
<feature type="domain" description="Calponin-homology (CH)" evidence="1">
    <location>
        <begin position="10"/>
        <end position="121"/>
    </location>
</feature>
<proteinExistence type="predicted"/>
<protein>
    <submittedName>
        <fullName evidence="2">Dixin</fullName>
    </submittedName>
</protein>
<dbReference type="SUPFAM" id="SSF47576">
    <property type="entry name" value="Calponin-homology domain, CH-domain"/>
    <property type="match status" value="1"/>
</dbReference>
<evidence type="ECO:0000313" key="2">
    <source>
        <dbReference type="EMBL" id="GFR33515.1"/>
    </source>
</evidence>
<evidence type="ECO:0000259" key="1">
    <source>
        <dbReference type="PROSITE" id="PS50021"/>
    </source>
</evidence>
<dbReference type="Proteomes" id="UP000887116">
    <property type="component" value="Unassembled WGS sequence"/>
</dbReference>
<dbReference type="OrthoDB" id="6431574at2759"/>
<dbReference type="SMART" id="SM00033">
    <property type="entry name" value="CH"/>
    <property type="match status" value="1"/>
</dbReference>
<keyword evidence="3" id="KW-1185">Reference proteome</keyword>
<dbReference type="EMBL" id="BMAO01029696">
    <property type="protein sequence ID" value="GFR33515.1"/>
    <property type="molecule type" value="Genomic_DNA"/>
</dbReference>
<dbReference type="Gene3D" id="1.10.418.10">
    <property type="entry name" value="Calponin-like domain"/>
    <property type="match status" value="1"/>
</dbReference>
<dbReference type="InterPro" id="IPR001715">
    <property type="entry name" value="CH_dom"/>
</dbReference>
<dbReference type="PROSITE" id="PS50021">
    <property type="entry name" value="CH"/>
    <property type="match status" value="1"/>
</dbReference>
<dbReference type="CDD" id="cd21213">
    <property type="entry name" value="CH_DIXDC1"/>
    <property type="match status" value="1"/>
</dbReference>
<name>A0A8X6I3F7_TRICU</name>
<accession>A0A8X6I3F7</accession>
<comment type="caution">
    <text evidence="2">The sequence shown here is derived from an EMBL/GenBank/DDBJ whole genome shotgun (WGS) entry which is preliminary data.</text>
</comment>
<dbReference type="Pfam" id="PF00307">
    <property type="entry name" value="CH"/>
    <property type="match status" value="1"/>
</dbReference>
<organism evidence="2 3">
    <name type="scientific">Trichonephila clavata</name>
    <name type="common">Joro spider</name>
    <name type="synonym">Nephila clavata</name>
    <dbReference type="NCBI Taxonomy" id="2740835"/>
    <lineage>
        <taxon>Eukaryota</taxon>
        <taxon>Metazoa</taxon>
        <taxon>Ecdysozoa</taxon>
        <taxon>Arthropoda</taxon>
        <taxon>Chelicerata</taxon>
        <taxon>Arachnida</taxon>
        <taxon>Araneae</taxon>
        <taxon>Araneomorphae</taxon>
        <taxon>Entelegynae</taxon>
        <taxon>Araneoidea</taxon>
        <taxon>Nephilidae</taxon>
        <taxon>Trichonephila</taxon>
    </lineage>
</organism>
<reference evidence="2" key="1">
    <citation type="submission" date="2020-07" db="EMBL/GenBank/DDBJ databases">
        <title>Multicomponent nature underlies the extraordinary mechanical properties of spider dragline silk.</title>
        <authorList>
            <person name="Kono N."/>
            <person name="Nakamura H."/>
            <person name="Mori M."/>
            <person name="Yoshida Y."/>
            <person name="Ohtoshi R."/>
            <person name="Malay A.D."/>
            <person name="Moran D.A.P."/>
            <person name="Tomita M."/>
            <person name="Numata K."/>
            <person name="Arakawa K."/>
        </authorList>
    </citation>
    <scope>NUCLEOTIDE SEQUENCE</scope>
</reference>